<gene>
    <name evidence="2" type="ORF">ACFSE1_18890</name>
</gene>
<evidence type="ECO:0000313" key="3">
    <source>
        <dbReference type="Proteomes" id="UP001597322"/>
    </source>
</evidence>
<proteinExistence type="predicted"/>
<feature type="transmembrane region" description="Helical" evidence="1">
    <location>
        <begin position="177"/>
        <end position="199"/>
    </location>
</feature>
<protein>
    <submittedName>
        <fullName evidence="2">Uncharacterized protein</fullName>
    </submittedName>
</protein>
<evidence type="ECO:0000256" key="1">
    <source>
        <dbReference type="SAM" id="Phobius"/>
    </source>
</evidence>
<dbReference type="EMBL" id="JBHUEQ010000039">
    <property type="protein sequence ID" value="MFD1747542.1"/>
    <property type="molecule type" value="Genomic_DNA"/>
</dbReference>
<evidence type="ECO:0000313" key="2">
    <source>
        <dbReference type="EMBL" id="MFD1747542.1"/>
    </source>
</evidence>
<accession>A0ABW4M9P5</accession>
<sequence>MELITHTNVTPRQVALELIDRLDARWNTDLKSIISNEAMTEKQRLSRLRARMLEAALHAIDQHEGMDGSIANKQDNEKLIQRVLAGDDIELEPNISVTQHNYNIIVNYTGQQVYDYVYTLSKRLEAMSNAKTVGQLAIETVSSGLFTVGTAWAKLTWTAWRGGQTILQATRTGITSLGMKTVVTVIVIVLAAILLYLFLENPKKLLGIVYNNTDENLVVKDWRKDDGDLYMEHGHMVNFMEDHATGELDSPLVQIRNRYYFGPNDEENVIFGGVYFADRNFGLRGAEGLMIFSSTTSNLRVAHQFAVPYTNDNGTNMQLIPAGSVDRAKLFRTLYDSRKTRIDVSAGGYRMISTVNDPRGGVVGLIASIQKIGT</sequence>
<comment type="caution">
    <text evidence="2">The sequence shown here is derived from an EMBL/GenBank/DDBJ whole genome shotgun (WGS) entry which is preliminary data.</text>
</comment>
<dbReference type="RefSeq" id="WP_377405008.1">
    <property type="nucleotide sequence ID" value="NZ_JBHUEQ010000039.1"/>
</dbReference>
<organism evidence="2 3">
    <name type="scientific">Rhizobium helianthi</name>
    <dbReference type="NCBI Taxonomy" id="1132695"/>
    <lineage>
        <taxon>Bacteria</taxon>
        <taxon>Pseudomonadati</taxon>
        <taxon>Pseudomonadota</taxon>
        <taxon>Alphaproteobacteria</taxon>
        <taxon>Hyphomicrobiales</taxon>
        <taxon>Rhizobiaceae</taxon>
        <taxon>Rhizobium/Agrobacterium group</taxon>
        <taxon>Rhizobium</taxon>
    </lineage>
</organism>
<keyword evidence="1" id="KW-0472">Membrane</keyword>
<reference evidence="3" key="1">
    <citation type="journal article" date="2019" name="Int. J. Syst. Evol. Microbiol.">
        <title>The Global Catalogue of Microorganisms (GCM) 10K type strain sequencing project: providing services to taxonomists for standard genome sequencing and annotation.</title>
        <authorList>
            <consortium name="The Broad Institute Genomics Platform"/>
            <consortium name="The Broad Institute Genome Sequencing Center for Infectious Disease"/>
            <person name="Wu L."/>
            <person name="Ma J."/>
        </authorList>
    </citation>
    <scope>NUCLEOTIDE SEQUENCE [LARGE SCALE GENOMIC DNA]</scope>
    <source>
        <strain evidence="3">CG52</strain>
    </source>
</reference>
<keyword evidence="1" id="KW-0812">Transmembrane</keyword>
<keyword evidence="3" id="KW-1185">Reference proteome</keyword>
<name>A0ABW4M9P5_9HYPH</name>
<keyword evidence="1" id="KW-1133">Transmembrane helix</keyword>
<dbReference type="Proteomes" id="UP001597322">
    <property type="component" value="Unassembled WGS sequence"/>
</dbReference>